<name>A0A2V1J1I7_9BACT</name>
<dbReference type="PANTHER" id="PTHR45663:SF11">
    <property type="entry name" value="GEO12009P1"/>
    <property type="match status" value="1"/>
</dbReference>
<evidence type="ECO:0000256" key="8">
    <source>
        <dbReference type="PIRSR" id="PIRSR000077-1"/>
    </source>
</evidence>
<protein>
    <recommendedName>
        <fullName evidence="6 7">Thioredoxin</fullName>
    </recommendedName>
</protein>
<dbReference type="GeneID" id="93423429"/>
<keyword evidence="5 9" id="KW-0676">Redox-active center</keyword>
<dbReference type="EMBL" id="PUBV01000003">
    <property type="protein sequence ID" value="PWB09059.1"/>
    <property type="molecule type" value="Genomic_DNA"/>
</dbReference>
<dbReference type="InterPro" id="IPR017937">
    <property type="entry name" value="Thioredoxin_CS"/>
</dbReference>
<dbReference type="Gene3D" id="3.40.30.10">
    <property type="entry name" value="Glutaredoxin"/>
    <property type="match status" value="1"/>
</dbReference>
<dbReference type="PANTHER" id="PTHR45663">
    <property type="entry name" value="GEO12009P1"/>
    <property type="match status" value="1"/>
</dbReference>
<keyword evidence="2" id="KW-0813">Transport</keyword>
<dbReference type="Pfam" id="PF00085">
    <property type="entry name" value="Thioredoxin"/>
    <property type="match status" value="1"/>
</dbReference>
<dbReference type="PROSITE" id="PS00194">
    <property type="entry name" value="THIOREDOXIN_1"/>
    <property type="match status" value="1"/>
</dbReference>
<keyword evidence="12" id="KW-1185">Reference proteome</keyword>
<evidence type="ECO:0000256" key="5">
    <source>
        <dbReference type="ARBA" id="ARBA00023284"/>
    </source>
</evidence>
<dbReference type="InterPro" id="IPR013766">
    <property type="entry name" value="Thioredoxin_domain"/>
</dbReference>
<sequence>MAIKFTDSDVKSIIASGEPVVIDFWATWCGPCMRMAPVIDELAEKYDGRVHIGKYNIEEETELSDEYRIMSIPTILFFKNGQQIRDLRLAGSQSKAKLEENIEALLAL</sequence>
<evidence type="ECO:0000313" key="11">
    <source>
        <dbReference type="EMBL" id="PWB09059.1"/>
    </source>
</evidence>
<dbReference type="InterPro" id="IPR036249">
    <property type="entry name" value="Thioredoxin-like_sf"/>
</dbReference>
<keyword evidence="3" id="KW-0249">Electron transport</keyword>
<evidence type="ECO:0000256" key="4">
    <source>
        <dbReference type="ARBA" id="ARBA00023157"/>
    </source>
</evidence>
<comment type="caution">
    <text evidence="11">The sequence shown here is derived from an EMBL/GenBank/DDBJ whole genome shotgun (WGS) entry which is preliminary data.</text>
</comment>
<dbReference type="SUPFAM" id="SSF52833">
    <property type="entry name" value="Thioredoxin-like"/>
    <property type="match status" value="1"/>
</dbReference>
<feature type="disulfide bond" description="Redox-active" evidence="9">
    <location>
        <begin position="29"/>
        <end position="32"/>
    </location>
</feature>
<organism evidence="11 12">
    <name type="scientific">Paramuribaculum intestinale</name>
    <dbReference type="NCBI Taxonomy" id="2094151"/>
    <lineage>
        <taxon>Bacteria</taxon>
        <taxon>Pseudomonadati</taxon>
        <taxon>Bacteroidota</taxon>
        <taxon>Bacteroidia</taxon>
        <taxon>Bacteroidales</taxon>
        <taxon>Muribaculaceae</taxon>
        <taxon>Paramuribaculum</taxon>
    </lineage>
</organism>
<feature type="domain" description="Thioredoxin" evidence="10">
    <location>
        <begin position="1"/>
        <end position="107"/>
    </location>
</feature>
<dbReference type="Proteomes" id="UP000244925">
    <property type="component" value="Unassembled WGS sequence"/>
</dbReference>
<dbReference type="InterPro" id="IPR005746">
    <property type="entry name" value="Thioredoxin"/>
</dbReference>
<reference evidence="12" key="1">
    <citation type="submission" date="2018-02" db="EMBL/GenBank/DDBJ databases">
        <authorList>
            <person name="Clavel T."/>
            <person name="Strowig T."/>
        </authorList>
    </citation>
    <scope>NUCLEOTIDE SEQUENCE [LARGE SCALE GENOMIC DNA]</scope>
    <source>
        <strain evidence="12">DSM 100764</strain>
    </source>
</reference>
<dbReference type="GO" id="GO:0015035">
    <property type="term" value="F:protein-disulfide reductase activity"/>
    <property type="evidence" value="ECO:0007669"/>
    <property type="project" value="UniProtKB-UniRule"/>
</dbReference>
<evidence type="ECO:0000256" key="2">
    <source>
        <dbReference type="ARBA" id="ARBA00022448"/>
    </source>
</evidence>
<evidence type="ECO:0000313" key="12">
    <source>
        <dbReference type="Proteomes" id="UP000244925"/>
    </source>
</evidence>
<dbReference type="AlphaFoldDB" id="A0A2V1J1I7"/>
<dbReference type="GO" id="GO:0045454">
    <property type="term" value="P:cell redox homeostasis"/>
    <property type="evidence" value="ECO:0007669"/>
    <property type="project" value="TreeGrafter"/>
</dbReference>
<accession>A0A2V1J1I7</accession>
<dbReference type="CDD" id="cd02947">
    <property type="entry name" value="TRX_family"/>
    <property type="match status" value="1"/>
</dbReference>
<dbReference type="RefSeq" id="WP_107035080.1">
    <property type="nucleotide sequence ID" value="NZ_CAOLHR010000024.1"/>
</dbReference>
<comment type="similarity">
    <text evidence="1 7">Belongs to the thioredoxin family.</text>
</comment>
<evidence type="ECO:0000256" key="9">
    <source>
        <dbReference type="PIRSR" id="PIRSR000077-4"/>
    </source>
</evidence>
<evidence type="ECO:0000256" key="1">
    <source>
        <dbReference type="ARBA" id="ARBA00008987"/>
    </source>
</evidence>
<proteinExistence type="inferred from homology"/>
<evidence type="ECO:0000256" key="6">
    <source>
        <dbReference type="NCBIfam" id="TIGR01068"/>
    </source>
</evidence>
<keyword evidence="4 9" id="KW-1015">Disulfide bond</keyword>
<feature type="site" description="Deprotonates C-terminal active site Cys" evidence="8">
    <location>
        <position position="23"/>
    </location>
</feature>
<feature type="site" description="Contributes to redox potential value" evidence="8">
    <location>
        <position position="31"/>
    </location>
</feature>
<evidence type="ECO:0000256" key="7">
    <source>
        <dbReference type="PIRNR" id="PIRNR000077"/>
    </source>
</evidence>
<dbReference type="GO" id="GO:0005829">
    <property type="term" value="C:cytosol"/>
    <property type="evidence" value="ECO:0007669"/>
    <property type="project" value="TreeGrafter"/>
</dbReference>
<dbReference type="NCBIfam" id="TIGR01068">
    <property type="entry name" value="thioredoxin"/>
    <property type="match status" value="1"/>
</dbReference>
<dbReference type="PRINTS" id="PR00421">
    <property type="entry name" value="THIOREDOXIN"/>
</dbReference>
<dbReference type="PIRSF" id="PIRSF000077">
    <property type="entry name" value="Thioredoxin"/>
    <property type="match status" value="1"/>
</dbReference>
<feature type="site" description="Contributes to redox potential value" evidence="8">
    <location>
        <position position="30"/>
    </location>
</feature>
<gene>
    <name evidence="11" type="primary">trxA</name>
    <name evidence="11" type="ORF">C5O25_02080</name>
</gene>
<evidence type="ECO:0000256" key="3">
    <source>
        <dbReference type="ARBA" id="ARBA00022982"/>
    </source>
</evidence>
<feature type="active site" description="Nucleophile" evidence="8">
    <location>
        <position position="32"/>
    </location>
</feature>
<feature type="active site" description="Nucleophile" evidence="8">
    <location>
        <position position="29"/>
    </location>
</feature>
<dbReference type="FunFam" id="3.40.30.10:FF:000001">
    <property type="entry name" value="Thioredoxin"/>
    <property type="match status" value="1"/>
</dbReference>
<evidence type="ECO:0000259" key="10">
    <source>
        <dbReference type="PROSITE" id="PS51352"/>
    </source>
</evidence>
<dbReference type="PROSITE" id="PS51352">
    <property type="entry name" value="THIOREDOXIN_2"/>
    <property type="match status" value="1"/>
</dbReference>